<dbReference type="AlphaFoldDB" id="A0A7C9NWJ8"/>
<evidence type="ECO:0000313" key="1">
    <source>
        <dbReference type="EMBL" id="MYZ52244.1"/>
    </source>
</evidence>
<sequence length="222" mass="24387">MRLPKQVFDGETPHVQQQSRHMMAAGHGGFGSVLGILGTAAAEIPVFCRRQAAPEPTLQRRAFQSASMPHDLGLPSLWRKPASRLSRWADKLRAYPDAMSVEPGLLVIDDQQQLESNHKLMLAAFERETASPESAERYLDQLHTHQTDPELQALLGQLSLIAGDRAAAARLLDWLNRDLSSGPALSRQAERVLRRARRGGTSYRGGIAGPGGGSWRLMPQLT</sequence>
<dbReference type="RefSeq" id="WP_161125125.1">
    <property type="nucleotide sequence ID" value="NZ_VYSB01000008.1"/>
</dbReference>
<accession>A0A7C9NWJ8</accession>
<name>A0A7C9NWJ8_9BURK</name>
<evidence type="ECO:0000313" key="2">
    <source>
        <dbReference type="Proteomes" id="UP000481947"/>
    </source>
</evidence>
<dbReference type="Proteomes" id="UP000481947">
    <property type="component" value="Unassembled WGS sequence"/>
</dbReference>
<comment type="caution">
    <text evidence="1">The sequence shown here is derived from an EMBL/GenBank/DDBJ whole genome shotgun (WGS) entry which is preliminary data.</text>
</comment>
<dbReference type="EMBL" id="VYSB01000008">
    <property type="protein sequence ID" value="MYZ52244.1"/>
    <property type="molecule type" value="Genomic_DNA"/>
</dbReference>
<proteinExistence type="predicted"/>
<gene>
    <name evidence="1" type="ORF">F5985_08860</name>
</gene>
<protein>
    <submittedName>
        <fullName evidence="1">Uncharacterized protein</fullName>
    </submittedName>
</protein>
<organism evidence="1 2">
    <name type="scientific">Malikia spinosa</name>
    <dbReference type="NCBI Taxonomy" id="86180"/>
    <lineage>
        <taxon>Bacteria</taxon>
        <taxon>Pseudomonadati</taxon>
        <taxon>Pseudomonadota</taxon>
        <taxon>Betaproteobacteria</taxon>
        <taxon>Burkholderiales</taxon>
        <taxon>Comamonadaceae</taxon>
        <taxon>Malikia</taxon>
    </lineage>
</organism>
<reference evidence="1 2" key="1">
    <citation type="submission" date="2019-09" db="EMBL/GenBank/DDBJ databases">
        <title>Identification of Malikia spinosa a prominent benzene-, toluene-, and ethylbenzene-degrading bacterium: enrichment, isolation and whole genome sequencing.</title>
        <authorList>
            <person name="Tancsics A."/>
            <person name="Revesz F."/>
            <person name="Kriszt B."/>
        </authorList>
    </citation>
    <scope>NUCLEOTIDE SEQUENCE [LARGE SCALE GENOMIC DNA]</scope>
    <source>
        <strain evidence="1 2">AB6</strain>
    </source>
</reference>